<comment type="caution">
    <text evidence="3">The sequence shown here is derived from an EMBL/GenBank/DDBJ whole genome shotgun (WGS) entry which is preliminary data.</text>
</comment>
<evidence type="ECO:0000313" key="4">
    <source>
        <dbReference type="Proteomes" id="UP000741360"/>
    </source>
</evidence>
<dbReference type="InterPro" id="IPR018547">
    <property type="entry name" value="AbiEi_C"/>
</dbReference>
<gene>
    <name evidence="3" type="ORF">HYY65_13315</name>
</gene>
<accession>A0A932GRX4</accession>
<dbReference type="EMBL" id="JACPSX010000255">
    <property type="protein sequence ID" value="MBI3016004.1"/>
    <property type="molecule type" value="Genomic_DNA"/>
</dbReference>
<evidence type="ECO:0000259" key="2">
    <source>
        <dbReference type="Pfam" id="PF13338"/>
    </source>
</evidence>
<organism evidence="3 4">
    <name type="scientific">Tectimicrobiota bacterium</name>
    <dbReference type="NCBI Taxonomy" id="2528274"/>
    <lineage>
        <taxon>Bacteria</taxon>
        <taxon>Pseudomonadati</taxon>
        <taxon>Nitrospinota/Tectimicrobiota group</taxon>
        <taxon>Candidatus Tectimicrobiota</taxon>
    </lineage>
</organism>
<feature type="domain" description="AbiEi antitoxin N-terminal" evidence="2">
    <location>
        <begin position="11"/>
        <end position="63"/>
    </location>
</feature>
<dbReference type="InterPro" id="IPR025159">
    <property type="entry name" value="AbiEi_N"/>
</dbReference>
<dbReference type="Pfam" id="PF09407">
    <property type="entry name" value="AbiEi_1"/>
    <property type="match status" value="1"/>
</dbReference>
<sequence>MKRRSSLTAGQFIEELLGQGRYTFAREEAERRLGTSQAAAYMTLHRLVKAGRLVMPRSGFYVIVDPQHRAAGTLPPEWFIHELVKGMGRPYYVGLLSAAQIHGAAHHRPQEFQVVIPTRTIRPIRVGNVRIRFFGKGPFDCSETVEVKTPTGFQKVSTPETTAWDLVRYPRAAGGLGNVVTVLSELEEHLDVAKLRKTVRRHDDLLVAQRLGYLLDQLSRRDLTRGLADWVQKEDAPLRPLDPALPVARGSESRKWHLVINAELEPEA</sequence>
<evidence type="ECO:0000313" key="3">
    <source>
        <dbReference type="EMBL" id="MBI3016004.1"/>
    </source>
</evidence>
<name>A0A932GRX4_UNCTE</name>
<dbReference type="Pfam" id="PF13338">
    <property type="entry name" value="AbiEi_4"/>
    <property type="match status" value="1"/>
</dbReference>
<reference evidence="3" key="1">
    <citation type="submission" date="2020-07" db="EMBL/GenBank/DDBJ databases">
        <title>Huge and variable diversity of episymbiotic CPR bacteria and DPANN archaea in groundwater ecosystems.</title>
        <authorList>
            <person name="He C.Y."/>
            <person name="Keren R."/>
            <person name="Whittaker M."/>
            <person name="Farag I.F."/>
            <person name="Doudna J."/>
            <person name="Cate J.H.D."/>
            <person name="Banfield J.F."/>
        </authorList>
    </citation>
    <scope>NUCLEOTIDE SEQUENCE</scope>
    <source>
        <strain evidence="3">NC_groundwater_717_Ag_S-0.2um_59_8</strain>
    </source>
</reference>
<dbReference type="AlphaFoldDB" id="A0A932GRX4"/>
<dbReference type="Proteomes" id="UP000741360">
    <property type="component" value="Unassembled WGS sequence"/>
</dbReference>
<feature type="domain" description="AbiEi antitoxin C-terminal" evidence="1">
    <location>
        <begin position="75"/>
        <end position="216"/>
    </location>
</feature>
<protein>
    <submittedName>
        <fullName evidence="3">Type IV toxin-antitoxin system AbiEi family antitoxin</fullName>
    </submittedName>
</protein>
<proteinExistence type="predicted"/>
<evidence type="ECO:0000259" key="1">
    <source>
        <dbReference type="Pfam" id="PF09407"/>
    </source>
</evidence>